<dbReference type="EMBL" id="LR900881">
    <property type="protein sequence ID" value="CAD7247172.1"/>
    <property type="molecule type" value="Genomic_DNA"/>
</dbReference>
<dbReference type="SUPFAM" id="SSF56091">
    <property type="entry name" value="DNA ligase/mRNA capping enzyme, catalytic domain"/>
    <property type="match status" value="1"/>
</dbReference>
<dbReference type="CDD" id="cd07969">
    <property type="entry name" value="OBF_DNA_ligase_I"/>
    <property type="match status" value="1"/>
</dbReference>
<keyword evidence="12" id="KW-0539">Nucleus</keyword>
<comment type="subcellular location">
    <subcellularLocation>
        <location evidence="1">Nucleus</location>
    </subcellularLocation>
</comment>
<proteinExistence type="inferred from homology"/>
<feature type="compositionally biased region" description="Basic residues" evidence="18">
    <location>
        <begin position="170"/>
        <end position="183"/>
    </location>
</feature>
<dbReference type="PANTHER" id="PTHR45674">
    <property type="entry name" value="DNA LIGASE 1/3 FAMILY MEMBER"/>
    <property type="match status" value="1"/>
</dbReference>
<dbReference type="SUPFAM" id="SSF50249">
    <property type="entry name" value="Nucleic acid-binding proteins"/>
    <property type="match status" value="1"/>
</dbReference>
<dbReference type="EMBL" id="CAJPEV010001364">
    <property type="protein sequence ID" value="CAG0892252.1"/>
    <property type="molecule type" value="Genomic_DNA"/>
</dbReference>
<reference evidence="20" key="1">
    <citation type="submission" date="2020-11" db="EMBL/GenBank/DDBJ databases">
        <authorList>
            <person name="Tran Van P."/>
        </authorList>
    </citation>
    <scope>NUCLEOTIDE SEQUENCE</scope>
</reference>
<dbReference type="Pfam" id="PF04679">
    <property type="entry name" value="DNA_ligase_A_C"/>
    <property type="match status" value="1"/>
</dbReference>
<dbReference type="Pfam" id="PF01068">
    <property type="entry name" value="DNA_ligase_A_M"/>
    <property type="match status" value="1"/>
</dbReference>
<keyword evidence="21" id="KW-1185">Reference proteome</keyword>
<dbReference type="AlphaFoldDB" id="A0A7R8XJI3"/>
<feature type="domain" description="ATP-dependent DNA ligase family profile" evidence="19">
    <location>
        <begin position="589"/>
        <end position="725"/>
    </location>
</feature>
<dbReference type="GO" id="GO:1903461">
    <property type="term" value="P:Okazaki fragment processing involved in mitotic DNA replication"/>
    <property type="evidence" value="ECO:0007669"/>
    <property type="project" value="TreeGrafter"/>
</dbReference>
<evidence type="ECO:0000256" key="2">
    <source>
        <dbReference type="ARBA" id="ARBA00007572"/>
    </source>
</evidence>
<keyword evidence="11" id="KW-0234">DNA repair</keyword>
<dbReference type="CDD" id="cd07900">
    <property type="entry name" value="Adenylation_DNA_ligase_I_Euk"/>
    <property type="match status" value="1"/>
</dbReference>
<evidence type="ECO:0000256" key="13">
    <source>
        <dbReference type="ARBA" id="ARBA00023306"/>
    </source>
</evidence>
<dbReference type="Gene3D" id="1.10.3260.10">
    <property type="entry name" value="DNA ligase, ATP-dependent, N-terminal domain"/>
    <property type="match status" value="2"/>
</dbReference>
<keyword evidence="10" id="KW-0233">DNA recombination</keyword>
<dbReference type="GO" id="GO:0005739">
    <property type="term" value="C:mitochondrion"/>
    <property type="evidence" value="ECO:0007669"/>
    <property type="project" value="TreeGrafter"/>
</dbReference>
<feature type="region of interest" description="Disordered" evidence="18">
    <location>
        <begin position="1"/>
        <end position="241"/>
    </location>
</feature>
<comment type="catalytic activity">
    <reaction evidence="14">
        <text>ATP + (deoxyribonucleotide)n-3'-hydroxyl + 5'-phospho-(deoxyribonucleotide)m = (deoxyribonucleotide)n+m + AMP + diphosphate.</text>
        <dbReference type="EC" id="6.5.1.1"/>
    </reaction>
</comment>
<evidence type="ECO:0000256" key="16">
    <source>
        <dbReference type="ARBA" id="ARBA00041666"/>
    </source>
</evidence>
<evidence type="ECO:0000256" key="5">
    <source>
        <dbReference type="ARBA" id="ARBA00022618"/>
    </source>
</evidence>
<feature type="compositionally biased region" description="Polar residues" evidence="18">
    <location>
        <begin position="69"/>
        <end position="89"/>
    </location>
</feature>
<dbReference type="GO" id="GO:0006281">
    <property type="term" value="P:DNA repair"/>
    <property type="evidence" value="ECO:0007669"/>
    <property type="project" value="UniProtKB-KW"/>
</dbReference>
<evidence type="ECO:0000256" key="7">
    <source>
        <dbReference type="ARBA" id="ARBA00022741"/>
    </source>
</evidence>
<dbReference type="InterPro" id="IPR012309">
    <property type="entry name" value="DNA_ligase_ATP-dep_C"/>
</dbReference>
<dbReference type="Gene3D" id="2.40.50.140">
    <property type="entry name" value="Nucleic acid-binding proteins"/>
    <property type="match status" value="1"/>
</dbReference>
<evidence type="ECO:0000259" key="19">
    <source>
        <dbReference type="PROSITE" id="PS50160"/>
    </source>
</evidence>
<evidence type="ECO:0000313" key="20">
    <source>
        <dbReference type="EMBL" id="CAD7247172.1"/>
    </source>
</evidence>
<dbReference type="GO" id="GO:0051301">
    <property type="term" value="P:cell division"/>
    <property type="evidence" value="ECO:0007669"/>
    <property type="project" value="UniProtKB-KW"/>
</dbReference>
<evidence type="ECO:0000256" key="12">
    <source>
        <dbReference type="ARBA" id="ARBA00023242"/>
    </source>
</evidence>
<evidence type="ECO:0000256" key="6">
    <source>
        <dbReference type="ARBA" id="ARBA00022705"/>
    </source>
</evidence>
<dbReference type="Pfam" id="PF04675">
    <property type="entry name" value="DNA_ligase_A_N"/>
    <property type="match status" value="2"/>
</dbReference>
<dbReference type="InterPro" id="IPR016059">
    <property type="entry name" value="DNA_ligase_ATP-dep_CS"/>
</dbReference>
<dbReference type="FunFam" id="3.30.470.30:FF:000002">
    <property type="entry name" value="DNA ligase"/>
    <property type="match status" value="1"/>
</dbReference>
<feature type="compositionally biased region" description="Basic and acidic residues" evidence="18">
    <location>
        <begin position="224"/>
        <end position="241"/>
    </location>
</feature>
<feature type="compositionally biased region" description="Basic and acidic residues" evidence="18">
    <location>
        <begin position="184"/>
        <end position="212"/>
    </location>
</feature>
<dbReference type="GO" id="GO:0003677">
    <property type="term" value="F:DNA binding"/>
    <property type="evidence" value="ECO:0007669"/>
    <property type="project" value="InterPro"/>
</dbReference>
<dbReference type="InterPro" id="IPR050191">
    <property type="entry name" value="ATP-dep_DNA_ligase"/>
</dbReference>
<dbReference type="NCBIfam" id="TIGR00574">
    <property type="entry name" value="dnl1"/>
    <property type="match status" value="1"/>
</dbReference>
<dbReference type="GO" id="GO:0003910">
    <property type="term" value="F:DNA ligase (ATP) activity"/>
    <property type="evidence" value="ECO:0007669"/>
    <property type="project" value="UniProtKB-EC"/>
</dbReference>
<keyword evidence="5" id="KW-0132">Cell division</keyword>
<comment type="similarity">
    <text evidence="2 17">Belongs to the ATP-dependent DNA ligase family.</text>
</comment>
<dbReference type="InterPro" id="IPR000977">
    <property type="entry name" value="DNA_ligase_ATP-dep"/>
</dbReference>
<dbReference type="InterPro" id="IPR012310">
    <property type="entry name" value="DNA_ligase_ATP-dep_cent"/>
</dbReference>
<evidence type="ECO:0000256" key="4">
    <source>
        <dbReference type="ARBA" id="ARBA00022598"/>
    </source>
</evidence>
<dbReference type="Proteomes" id="UP000677054">
    <property type="component" value="Unassembled WGS sequence"/>
</dbReference>
<dbReference type="EC" id="6.5.1.1" evidence="3"/>
<gene>
    <name evidence="20" type="ORF">DSTB1V02_LOCUS7006</name>
</gene>
<keyword evidence="4" id="KW-0436">Ligase</keyword>
<evidence type="ECO:0000313" key="21">
    <source>
        <dbReference type="Proteomes" id="UP000677054"/>
    </source>
</evidence>
<dbReference type="GO" id="GO:0005524">
    <property type="term" value="F:ATP binding"/>
    <property type="evidence" value="ECO:0007669"/>
    <property type="project" value="UniProtKB-KW"/>
</dbReference>
<feature type="compositionally biased region" description="Basic and acidic residues" evidence="18">
    <location>
        <begin position="130"/>
        <end position="169"/>
    </location>
</feature>
<dbReference type="GO" id="GO:0071897">
    <property type="term" value="P:DNA biosynthetic process"/>
    <property type="evidence" value="ECO:0007669"/>
    <property type="project" value="InterPro"/>
</dbReference>
<evidence type="ECO:0000256" key="15">
    <source>
        <dbReference type="ARBA" id="ARBA00041131"/>
    </source>
</evidence>
<dbReference type="OrthoDB" id="206088at2759"/>
<dbReference type="SUPFAM" id="SSF117018">
    <property type="entry name" value="ATP-dependent DNA ligase DNA-binding domain"/>
    <property type="match status" value="1"/>
</dbReference>
<keyword evidence="13" id="KW-0131">Cell cycle</keyword>
<dbReference type="PROSITE" id="PS50160">
    <property type="entry name" value="DNA_LIGASE_A3"/>
    <property type="match status" value="1"/>
</dbReference>
<dbReference type="InterPro" id="IPR012308">
    <property type="entry name" value="DNA_ligase_ATP-dep_N"/>
</dbReference>
<evidence type="ECO:0000256" key="10">
    <source>
        <dbReference type="ARBA" id="ARBA00023172"/>
    </source>
</evidence>
<evidence type="ECO:0000256" key="17">
    <source>
        <dbReference type="RuleBase" id="RU004196"/>
    </source>
</evidence>
<evidence type="ECO:0000256" key="8">
    <source>
        <dbReference type="ARBA" id="ARBA00022763"/>
    </source>
</evidence>
<protein>
    <recommendedName>
        <fullName evidence="15">DNA ligase 1</fullName>
        <ecNumber evidence="3">6.5.1.1</ecNumber>
    </recommendedName>
    <alternativeName>
        <fullName evidence="16">DNA ligase I</fullName>
    </alternativeName>
</protein>
<dbReference type="Gene3D" id="3.30.470.30">
    <property type="entry name" value="DNA ligase/mRNA capping enzyme"/>
    <property type="match status" value="1"/>
</dbReference>
<evidence type="ECO:0000256" key="1">
    <source>
        <dbReference type="ARBA" id="ARBA00004123"/>
    </source>
</evidence>
<dbReference type="FunFam" id="2.40.50.140:FF:000062">
    <property type="entry name" value="DNA ligase"/>
    <property type="match status" value="1"/>
</dbReference>
<keyword evidence="8" id="KW-0227">DNA damage</keyword>
<evidence type="ECO:0000256" key="11">
    <source>
        <dbReference type="ARBA" id="ARBA00023204"/>
    </source>
</evidence>
<keyword evidence="7" id="KW-0547">Nucleotide-binding</keyword>
<feature type="compositionally biased region" description="Polar residues" evidence="18">
    <location>
        <begin position="840"/>
        <end position="852"/>
    </location>
</feature>
<keyword evidence="6" id="KW-0235">DNA replication</keyword>
<evidence type="ECO:0000256" key="18">
    <source>
        <dbReference type="SAM" id="MobiDB-lite"/>
    </source>
</evidence>
<dbReference type="InterPro" id="IPR036599">
    <property type="entry name" value="DNA_ligase_N_sf"/>
</dbReference>
<dbReference type="PANTHER" id="PTHR45674:SF4">
    <property type="entry name" value="DNA LIGASE 1"/>
    <property type="match status" value="1"/>
</dbReference>
<dbReference type="GO" id="GO:0006310">
    <property type="term" value="P:DNA recombination"/>
    <property type="evidence" value="ECO:0007669"/>
    <property type="project" value="UniProtKB-KW"/>
</dbReference>
<dbReference type="PROSITE" id="PS00333">
    <property type="entry name" value="DNA_LIGASE_A2"/>
    <property type="match status" value="1"/>
</dbReference>
<accession>A0A7R8XJI3</accession>
<dbReference type="GO" id="GO:0005634">
    <property type="term" value="C:nucleus"/>
    <property type="evidence" value="ECO:0007669"/>
    <property type="project" value="UniProtKB-SubCell"/>
</dbReference>
<evidence type="ECO:0000256" key="3">
    <source>
        <dbReference type="ARBA" id="ARBA00012727"/>
    </source>
</evidence>
<sequence>MRRSFFQKAEKTLLSPPEDRNRNEPDPSTPPLRKTARKTIPKGNGESQKKQIAILKELAAQATEKPCQSPGSDGSLSEGSKETLSNGATKSGKGKRKRIIYSDSEESNDTPHSKKPSVSDETVTTPNESPIKKELSDIDAEDTPKERENLNDENQSKQDDARGQSCEKSKGKKKAGAGKRRQKNGQERNSKGTSEEDERSDANSSKDTRPVEQKTSAILPFFQKKSEKPESKDDITSDYQPDKAQYHPIEDACWKRGEKVPYWALAKALQAIEATSSRLKMIDILANYFRSVMVLTPEDLLPSVYMCLNKIAPAWEGREYMHALFHTCCLSHFLFHFTWHLHAAQELGVGESHLMKAIGRATGRSVDKIKADIGNKGDLGIVAETSKSHQRMMFQPPRLMLRTVFEKLKEIALMTGHAVVNKKIEKIQGLLVACRQSEARYFIRSLQGKLRIGLAEQSILQALAQSCVLTPPGQDYPPEILDASKGISSDSFKSKLESSALLLKTTYCIMIHLLESGDMHIYSRNQEDNTSKYPDIISKFKSWIAEKENHDPQVVSCILDSEAVAWDREKEMILPFQVLSTRKRKDANESEIKVHVCIFAFDLLYLNGESLVKKPFLERRQLLRTHFKDIPGEFVFAKSMDSTNTEDIAEFLEESVKGNCEGLMVKTLETEASYEIAKRSHKWLKLKKDYLEGVGDTLDVVPIGGYLGKGKRTGTYGGFLLAVYDTDNEEFQTVCKIGTGFSDEQLTTHTEFFKKHLMEGPKSYYRYDSSLAPDHWFEPVQVWEIKCADLSISPIHKAGAGIVDPEKGISLRFPRFLHIRDDKTPEDATTAAQVGEMYGNQEQVKNKASGTQKLDDEGFY</sequence>
<organism evidence="20">
    <name type="scientific">Darwinula stevensoni</name>
    <dbReference type="NCBI Taxonomy" id="69355"/>
    <lineage>
        <taxon>Eukaryota</taxon>
        <taxon>Metazoa</taxon>
        <taxon>Ecdysozoa</taxon>
        <taxon>Arthropoda</taxon>
        <taxon>Crustacea</taxon>
        <taxon>Oligostraca</taxon>
        <taxon>Ostracoda</taxon>
        <taxon>Podocopa</taxon>
        <taxon>Podocopida</taxon>
        <taxon>Darwinulocopina</taxon>
        <taxon>Darwinuloidea</taxon>
        <taxon>Darwinulidae</taxon>
        <taxon>Darwinula</taxon>
    </lineage>
</organism>
<keyword evidence="9" id="KW-0067">ATP-binding</keyword>
<evidence type="ECO:0000256" key="14">
    <source>
        <dbReference type="ARBA" id="ARBA00034003"/>
    </source>
</evidence>
<feature type="compositionally biased region" description="Polar residues" evidence="18">
    <location>
        <begin position="119"/>
        <end position="128"/>
    </location>
</feature>
<dbReference type="Gene3D" id="3.30.1490.70">
    <property type="match status" value="1"/>
</dbReference>
<dbReference type="InterPro" id="IPR012340">
    <property type="entry name" value="NA-bd_OB-fold"/>
</dbReference>
<name>A0A7R8XJI3_9CRUS</name>
<feature type="region of interest" description="Disordered" evidence="18">
    <location>
        <begin position="840"/>
        <end position="860"/>
    </location>
</feature>
<evidence type="ECO:0000256" key="9">
    <source>
        <dbReference type="ARBA" id="ARBA00022840"/>
    </source>
</evidence>